<dbReference type="EMBL" id="JAKNSF020000040">
    <property type="protein sequence ID" value="KAK7726926.1"/>
    <property type="molecule type" value="Genomic_DNA"/>
</dbReference>
<evidence type="ECO:0000256" key="1">
    <source>
        <dbReference type="ARBA" id="ARBA00004141"/>
    </source>
</evidence>
<keyword evidence="7" id="KW-1185">Reference proteome</keyword>
<feature type="transmembrane region" description="Helical" evidence="5">
    <location>
        <begin position="53"/>
        <end position="71"/>
    </location>
</feature>
<dbReference type="Proteomes" id="UP001430848">
    <property type="component" value="Unassembled WGS sequence"/>
</dbReference>
<feature type="transmembrane region" description="Helical" evidence="5">
    <location>
        <begin position="207"/>
        <end position="224"/>
    </location>
</feature>
<keyword evidence="3 5" id="KW-1133">Transmembrane helix</keyword>
<name>A0ABR1P5I0_DIAER</name>
<keyword evidence="4 5" id="KW-0472">Membrane</keyword>
<evidence type="ECO:0000256" key="4">
    <source>
        <dbReference type="ARBA" id="ARBA00023136"/>
    </source>
</evidence>
<evidence type="ECO:0000256" key="3">
    <source>
        <dbReference type="ARBA" id="ARBA00022989"/>
    </source>
</evidence>
<gene>
    <name evidence="6" type="ORF">SLS63_007345</name>
</gene>
<keyword evidence="2 5" id="KW-0812">Transmembrane</keyword>
<organism evidence="6 7">
    <name type="scientific">Diaporthe eres</name>
    <name type="common">Phomopsis oblonga</name>
    <dbReference type="NCBI Taxonomy" id="83184"/>
    <lineage>
        <taxon>Eukaryota</taxon>
        <taxon>Fungi</taxon>
        <taxon>Dikarya</taxon>
        <taxon>Ascomycota</taxon>
        <taxon>Pezizomycotina</taxon>
        <taxon>Sordariomycetes</taxon>
        <taxon>Sordariomycetidae</taxon>
        <taxon>Diaporthales</taxon>
        <taxon>Diaporthaceae</taxon>
        <taxon>Diaporthe</taxon>
        <taxon>Diaporthe eres species complex</taxon>
    </lineage>
</organism>
<protein>
    <recommendedName>
        <fullName evidence="8">RTA1 domain-containing protein</fullName>
    </recommendedName>
</protein>
<comment type="caution">
    <text evidence="6">The sequence shown here is derived from an EMBL/GenBank/DDBJ whole genome shotgun (WGS) entry which is preliminary data.</text>
</comment>
<dbReference type="InterPro" id="IPR007568">
    <property type="entry name" value="RTA1"/>
</dbReference>
<dbReference type="PANTHER" id="PTHR31465:SF17">
    <property type="entry name" value="DOMAIN PROTEIN, PUTATIVE (AFU_ORTHOLOGUE AFUA_5G09900)-RELATED"/>
    <property type="match status" value="1"/>
</dbReference>
<dbReference type="Pfam" id="PF04479">
    <property type="entry name" value="RTA1"/>
    <property type="match status" value="1"/>
</dbReference>
<accession>A0ABR1P5I0</accession>
<feature type="transmembrane region" description="Helical" evidence="5">
    <location>
        <begin position="244"/>
        <end position="263"/>
    </location>
</feature>
<evidence type="ECO:0000313" key="6">
    <source>
        <dbReference type="EMBL" id="KAK7726926.1"/>
    </source>
</evidence>
<feature type="transmembrane region" description="Helical" evidence="5">
    <location>
        <begin position="162"/>
        <end position="181"/>
    </location>
</feature>
<proteinExistence type="predicted"/>
<evidence type="ECO:0008006" key="8">
    <source>
        <dbReference type="Google" id="ProtNLM"/>
    </source>
</evidence>
<feature type="transmembrane region" description="Helical" evidence="5">
    <location>
        <begin position="83"/>
        <end position="103"/>
    </location>
</feature>
<feature type="transmembrane region" description="Helical" evidence="5">
    <location>
        <begin position="124"/>
        <end position="142"/>
    </location>
</feature>
<reference evidence="6 7" key="1">
    <citation type="submission" date="2024-02" db="EMBL/GenBank/DDBJ databases">
        <title>De novo assembly and annotation of 12 fungi associated with fruit tree decline syndrome in Ontario, Canada.</title>
        <authorList>
            <person name="Sulman M."/>
            <person name="Ellouze W."/>
            <person name="Ilyukhin E."/>
        </authorList>
    </citation>
    <scope>NUCLEOTIDE SEQUENCE [LARGE SCALE GENOMIC DNA]</scope>
    <source>
        <strain evidence="6 7">M169</strain>
    </source>
</reference>
<evidence type="ECO:0000256" key="2">
    <source>
        <dbReference type="ARBA" id="ARBA00022692"/>
    </source>
</evidence>
<sequence length="280" mass="30989">MDIVFNQHANGTFDIEYFQYTPSKEAGLAFVAIFAAATAVHVGFVFFFRAWSFIPMILGGICEAFGYYGRFQAHSEPKKLKPWIMQAMLLLCAPPLLAGSIYMSLGRLITALDASRLSLIRPSILTKIYVLIDVLAFISQLAGVGVQASGDADLMAIGKKCILGGLIFQEVALVFFTYVAVRVQNRLAREPTEVALGIGHVLRWRRYFAVMYVATGLLILRNLIRLVEFAQGPLGTIASNEVFIYVFDAVPMALVMVAPLVFYPARLTRVAWNSEYKVVG</sequence>
<dbReference type="PANTHER" id="PTHR31465">
    <property type="entry name" value="PROTEIN RTA1-RELATED"/>
    <property type="match status" value="1"/>
</dbReference>
<evidence type="ECO:0000313" key="7">
    <source>
        <dbReference type="Proteomes" id="UP001430848"/>
    </source>
</evidence>
<comment type="subcellular location">
    <subcellularLocation>
        <location evidence="1">Membrane</location>
        <topology evidence="1">Multi-pass membrane protein</topology>
    </subcellularLocation>
</comment>
<evidence type="ECO:0000256" key="5">
    <source>
        <dbReference type="SAM" id="Phobius"/>
    </source>
</evidence>
<feature type="transmembrane region" description="Helical" evidence="5">
    <location>
        <begin position="26"/>
        <end position="48"/>
    </location>
</feature>